<dbReference type="EMBL" id="BMXA01000001">
    <property type="protein sequence ID" value="GGZ99789.1"/>
    <property type="molecule type" value="Genomic_DNA"/>
</dbReference>
<keyword evidence="1" id="KW-0808">Transferase</keyword>
<reference evidence="4" key="2">
    <citation type="submission" date="2020-09" db="EMBL/GenBank/DDBJ databases">
        <authorList>
            <person name="Sun Q."/>
            <person name="Kim S."/>
        </authorList>
    </citation>
    <scope>NUCLEOTIDE SEQUENCE</scope>
    <source>
        <strain evidence="4">KCTC 12711</strain>
    </source>
</reference>
<dbReference type="PANTHER" id="PTHR10605:SF56">
    <property type="entry name" value="BIFUNCTIONAL HEPARAN SULFATE N-DEACETYLASE_N-SULFOTRANSFERASE"/>
    <property type="match status" value="1"/>
</dbReference>
<protein>
    <recommendedName>
        <fullName evidence="3">Sulfotransferase domain-containing protein</fullName>
    </recommendedName>
</protein>
<evidence type="ECO:0000313" key="5">
    <source>
        <dbReference type="Proteomes" id="UP000614811"/>
    </source>
</evidence>
<dbReference type="Gene3D" id="3.40.50.300">
    <property type="entry name" value="P-loop containing nucleotide triphosphate hydrolases"/>
    <property type="match status" value="1"/>
</dbReference>
<dbReference type="GO" id="GO:0008146">
    <property type="term" value="F:sulfotransferase activity"/>
    <property type="evidence" value="ECO:0007669"/>
    <property type="project" value="InterPro"/>
</dbReference>
<evidence type="ECO:0000259" key="3">
    <source>
        <dbReference type="Pfam" id="PF00685"/>
    </source>
</evidence>
<dbReference type="Proteomes" id="UP000614811">
    <property type="component" value="Unassembled WGS sequence"/>
</dbReference>
<dbReference type="InterPro" id="IPR037359">
    <property type="entry name" value="NST/OST"/>
</dbReference>
<name>A0A918VIX1_9GAMM</name>
<organism evidence="4 5">
    <name type="scientific">Arenicella chitinivorans</name>
    <dbReference type="NCBI Taxonomy" id="1329800"/>
    <lineage>
        <taxon>Bacteria</taxon>
        <taxon>Pseudomonadati</taxon>
        <taxon>Pseudomonadota</taxon>
        <taxon>Gammaproteobacteria</taxon>
        <taxon>Arenicellales</taxon>
        <taxon>Arenicellaceae</taxon>
        <taxon>Arenicella</taxon>
    </lineage>
</organism>
<evidence type="ECO:0000256" key="2">
    <source>
        <dbReference type="ARBA" id="ARBA00023180"/>
    </source>
</evidence>
<dbReference type="AlphaFoldDB" id="A0A918VIX1"/>
<keyword evidence="5" id="KW-1185">Reference proteome</keyword>
<comment type="caution">
    <text evidence="4">The sequence shown here is derived from an EMBL/GenBank/DDBJ whole genome shotgun (WGS) entry which is preliminary data.</text>
</comment>
<dbReference type="Pfam" id="PF00685">
    <property type="entry name" value="Sulfotransfer_1"/>
    <property type="match status" value="1"/>
</dbReference>
<feature type="domain" description="Sulfotransferase" evidence="3">
    <location>
        <begin position="5"/>
        <end position="196"/>
    </location>
</feature>
<dbReference type="InterPro" id="IPR000863">
    <property type="entry name" value="Sulfotransferase_dom"/>
</dbReference>
<evidence type="ECO:0000313" key="4">
    <source>
        <dbReference type="EMBL" id="GGZ99789.1"/>
    </source>
</evidence>
<dbReference type="SUPFAM" id="SSF52540">
    <property type="entry name" value="P-loop containing nucleoside triphosphate hydrolases"/>
    <property type="match status" value="1"/>
</dbReference>
<proteinExistence type="predicted"/>
<gene>
    <name evidence="4" type="ORF">GCM10008090_05550</name>
</gene>
<evidence type="ECO:0000256" key="1">
    <source>
        <dbReference type="ARBA" id="ARBA00022679"/>
    </source>
</evidence>
<sequence length="300" mass="34474">MTRKPNFIIAGAAKSGTTTLHGLLNSNPEVFLPELKEPHYFCREQKFNFPVITDHDDYVALFDQHHEKALGEASTAYLYYPESAERIHAEIPDCKIICLIRNPVERALSMWGHQVREGLEIESLDQAIEDEINGKQRTLNGVDYGFNYCRLGLIADHIEQYQSLFGHDNVLLLDYRQLHSNPQQLVNRVCDFLGVEPHTLPTKQSHLNASGVPKFGWLHTFLNAQNPAKKLLLAPFKLLLPAKLRHQVWQKLRNQNIRQGQRHQLSEFAKIHLDQYFKEEVLRIDDLLRNSGQASQPLAS</sequence>
<accession>A0A918VIX1</accession>
<dbReference type="InterPro" id="IPR027417">
    <property type="entry name" value="P-loop_NTPase"/>
</dbReference>
<keyword evidence="2" id="KW-0325">Glycoprotein</keyword>
<dbReference type="RefSeq" id="WP_189398470.1">
    <property type="nucleotide sequence ID" value="NZ_BMXA01000001.1"/>
</dbReference>
<dbReference type="PANTHER" id="PTHR10605">
    <property type="entry name" value="HEPARAN SULFATE SULFOTRANSFERASE"/>
    <property type="match status" value="1"/>
</dbReference>
<reference evidence="4" key="1">
    <citation type="journal article" date="2014" name="Int. J. Syst. Evol. Microbiol.">
        <title>Complete genome sequence of Corynebacterium casei LMG S-19264T (=DSM 44701T), isolated from a smear-ripened cheese.</title>
        <authorList>
            <consortium name="US DOE Joint Genome Institute (JGI-PGF)"/>
            <person name="Walter F."/>
            <person name="Albersmeier A."/>
            <person name="Kalinowski J."/>
            <person name="Ruckert C."/>
        </authorList>
    </citation>
    <scope>NUCLEOTIDE SEQUENCE</scope>
    <source>
        <strain evidence="4">KCTC 12711</strain>
    </source>
</reference>